<comment type="caution">
    <text evidence="2">The sequence shown here is derived from an EMBL/GenBank/DDBJ whole genome shotgun (WGS) entry which is preliminary data.</text>
</comment>
<organism evidence="2 3">
    <name type="scientific">Candidatus Curtissbacteria bacterium GW2011_GWA1_40_24</name>
    <dbReference type="NCBI Taxonomy" id="1618406"/>
    <lineage>
        <taxon>Bacteria</taxon>
        <taxon>Candidatus Curtissiibacteriota</taxon>
    </lineage>
</organism>
<feature type="region of interest" description="Disordered" evidence="1">
    <location>
        <begin position="1"/>
        <end position="39"/>
    </location>
</feature>
<name>A0A0G0RNY7_9BACT</name>
<dbReference type="AlphaFoldDB" id="A0A0G0RNY7"/>
<dbReference type="Proteomes" id="UP000034489">
    <property type="component" value="Unassembled WGS sequence"/>
</dbReference>
<accession>A0A0G0RNY7</accession>
<feature type="compositionally biased region" description="Basic and acidic residues" evidence="1">
    <location>
        <begin position="1"/>
        <end position="11"/>
    </location>
</feature>
<evidence type="ECO:0000256" key="1">
    <source>
        <dbReference type="SAM" id="MobiDB-lite"/>
    </source>
</evidence>
<protein>
    <submittedName>
        <fullName evidence="2">Uncharacterized protein</fullName>
    </submittedName>
</protein>
<evidence type="ECO:0000313" key="2">
    <source>
        <dbReference type="EMBL" id="KKR54444.1"/>
    </source>
</evidence>
<evidence type="ECO:0000313" key="3">
    <source>
        <dbReference type="Proteomes" id="UP000034489"/>
    </source>
</evidence>
<reference evidence="2 3" key="1">
    <citation type="journal article" date="2015" name="Nature">
        <title>rRNA introns, odd ribosomes, and small enigmatic genomes across a large radiation of phyla.</title>
        <authorList>
            <person name="Brown C.T."/>
            <person name="Hug L.A."/>
            <person name="Thomas B.C."/>
            <person name="Sharon I."/>
            <person name="Castelle C.J."/>
            <person name="Singh A."/>
            <person name="Wilkins M.J."/>
            <person name="Williams K.H."/>
            <person name="Banfield J.F."/>
        </authorList>
    </citation>
    <scope>NUCLEOTIDE SEQUENCE [LARGE SCALE GENOMIC DNA]</scope>
</reference>
<dbReference type="EMBL" id="LBYQ01000019">
    <property type="protein sequence ID" value="KKR54444.1"/>
    <property type="molecule type" value="Genomic_DNA"/>
</dbReference>
<gene>
    <name evidence="2" type="ORF">UT92_C0019G0007</name>
</gene>
<proteinExistence type="predicted"/>
<sequence>MKLPWGKERSGVEPVRPTAVSQEDESRESTVQYLAGDGKRKPTVEDVFDELSVLPMFKGLDPDVRREFADRVMSLRQQNAKRESS</sequence>